<reference evidence="2 3" key="1">
    <citation type="journal article" date="2015" name="Genome Announc.">
        <title>Complete Genome Sequence of Polypropylene Glycol- and Polyethylene Glycol-Degrading Sphingopyxis macrogoltabida Strain EY-1.</title>
        <authorList>
            <person name="Ohtsubo Y."/>
            <person name="Nagata Y."/>
            <person name="Numata M."/>
            <person name="Tsuchikane K."/>
            <person name="Hosoyama A."/>
            <person name="Yamazoe A."/>
            <person name="Tsuda M."/>
            <person name="Fujita N."/>
            <person name="Kawai F."/>
        </authorList>
    </citation>
    <scope>NUCLEOTIDE SEQUENCE [LARGE SCALE GENOMIC DNA]</scope>
    <source>
        <strain evidence="2 3">EY-1</strain>
    </source>
</reference>
<protein>
    <submittedName>
        <fullName evidence="2">Uncharacterized protein</fullName>
    </submittedName>
</protein>
<dbReference type="AlphaFoldDB" id="A0A0N9VF46"/>
<evidence type="ECO:0000313" key="3">
    <source>
        <dbReference type="Proteomes" id="UP000058074"/>
    </source>
</evidence>
<organism evidence="2 3">
    <name type="scientific">Sphingopyxis macrogoltabida</name>
    <name type="common">Sphingomonas macrogoltabidus</name>
    <dbReference type="NCBI Taxonomy" id="33050"/>
    <lineage>
        <taxon>Bacteria</taxon>
        <taxon>Pseudomonadati</taxon>
        <taxon>Pseudomonadota</taxon>
        <taxon>Alphaproteobacteria</taxon>
        <taxon>Sphingomonadales</taxon>
        <taxon>Sphingomonadaceae</taxon>
        <taxon>Sphingopyxis</taxon>
    </lineage>
</organism>
<evidence type="ECO:0000256" key="1">
    <source>
        <dbReference type="SAM" id="MobiDB-lite"/>
    </source>
</evidence>
<feature type="region of interest" description="Disordered" evidence="1">
    <location>
        <begin position="108"/>
        <end position="133"/>
    </location>
</feature>
<dbReference type="KEGG" id="smag:AN936_22175"/>
<dbReference type="EMBL" id="CP012700">
    <property type="protein sequence ID" value="ALH82961.1"/>
    <property type="molecule type" value="Genomic_DNA"/>
</dbReference>
<accession>A0A0N9VF46</accession>
<proteinExistence type="predicted"/>
<name>A0A0N9VF46_SPHMC</name>
<gene>
    <name evidence="2" type="ORF">AN936_22175</name>
</gene>
<evidence type="ECO:0000313" key="2">
    <source>
        <dbReference type="EMBL" id="ALH82961.1"/>
    </source>
</evidence>
<dbReference type="PATRIC" id="fig|33050.5.peg.4588"/>
<dbReference type="Proteomes" id="UP000058074">
    <property type="component" value="Chromosome"/>
</dbReference>
<sequence>MLGIFAPLADLFAFVKDRHGDAVDRARQRRIDEAPHPEIDRRIPRQPKRLRIGAAAEVIGGRRRQPDTRRRLGHAGRRRERLDELALAIGRPAGAALSLQLCRRKGGERGGEALQSVGPGGASGRGLVCHPAG</sequence>